<accession>A0A9D2HRQ6</accession>
<dbReference type="InterPro" id="IPR051200">
    <property type="entry name" value="Host-pathogen_enzymatic-act"/>
</dbReference>
<evidence type="ECO:0000313" key="3">
    <source>
        <dbReference type="Proteomes" id="UP000823860"/>
    </source>
</evidence>
<dbReference type="Pfam" id="PF16819">
    <property type="entry name" value="DUF5074"/>
    <property type="match status" value="1"/>
</dbReference>
<sequence length="380" mass="41333">MNWKKHLKSLVWAFAMPLFFMACDDNDNNGGNNGEQPFRAESGIYVFNSGNQGSGIEGSLSFLDPSGRAFKNEVFKEVNGRSLGSTVQDGVVLGGSLYIAVSESNTIEVVDKNTVESQTQILPATGQGEQPRDIVTDGEYVYVSMYDGHVSRIDPATNTIDRTVEVGPNPEEMAVLDAYLYVVNSDGMNYSNGYVNGRSVSKIRLDDFTEEERIAVGVNPTKIVAHTASAKLFVICMGDYTAANPNSLWTIDAHTGEATDLQASASLMCLSGHTLYTIYNQYGSPEDNRYVSYNATDNSVLDEAFIPVMTSVNGFTYNVVDNPAGIVVNPADGHIFIVSYTSDPVNAYALPSYVYEYDAQGELQCRYDVGVGAVNMLVLE</sequence>
<dbReference type="PANTHER" id="PTHR47197:SF3">
    <property type="entry name" value="DIHYDRO-HEME D1 DEHYDROGENASE"/>
    <property type="match status" value="1"/>
</dbReference>
<keyword evidence="1" id="KW-0732">Signal</keyword>
<name>A0A9D2HRQ6_9BACE</name>
<feature type="chain" id="PRO_5038519710" description="YncE family protein" evidence="1">
    <location>
        <begin position="23"/>
        <end position="380"/>
    </location>
</feature>
<dbReference type="Gene3D" id="2.130.10.10">
    <property type="entry name" value="YVTN repeat-like/Quinoprotein amine dehydrogenase"/>
    <property type="match status" value="1"/>
</dbReference>
<reference evidence="2" key="1">
    <citation type="journal article" date="2021" name="PeerJ">
        <title>Extensive microbial diversity within the chicken gut microbiome revealed by metagenomics and culture.</title>
        <authorList>
            <person name="Gilroy R."/>
            <person name="Ravi A."/>
            <person name="Getino M."/>
            <person name="Pursley I."/>
            <person name="Horton D.L."/>
            <person name="Alikhan N.F."/>
            <person name="Baker D."/>
            <person name="Gharbi K."/>
            <person name="Hall N."/>
            <person name="Watson M."/>
            <person name="Adriaenssens E.M."/>
            <person name="Foster-Nyarko E."/>
            <person name="Jarju S."/>
            <person name="Secka A."/>
            <person name="Antonio M."/>
            <person name="Oren A."/>
            <person name="Chaudhuri R.R."/>
            <person name="La Ragione R."/>
            <person name="Hildebrand F."/>
            <person name="Pallen M.J."/>
        </authorList>
    </citation>
    <scope>NUCLEOTIDE SEQUENCE</scope>
    <source>
        <strain evidence="2">ChiHecec1B25-7008</strain>
    </source>
</reference>
<dbReference type="PANTHER" id="PTHR47197">
    <property type="entry name" value="PROTEIN NIRF"/>
    <property type="match status" value="1"/>
</dbReference>
<evidence type="ECO:0000256" key="1">
    <source>
        <dbReference type="SAM" id="SignalP"/>
    </source>
</evidence>
<dbReference type="AlphaFoldDB" id="A0A9D2HRQ6"/>
<evidence type="ECO:0000313" key="2">
    <source>
        <dbReference type="EMBL" id="HJA83790.1"/>
    </source>
</evidence>
<evidence type="ECO:0008006" key="4">
    <source>
        <dbReference type="Google" id="ProtNLM"/>
    </source>
</evidence>
<comment type="caution">
    <text evidence="2">The sequence shown here is derived from an EMBL/GenBank/DDBJ whole genome shotgun (WGS) entry which is preliminary data.</text>
</comment>
<proteinExistence type="predicted"/>
<dbReference type="Proteomes" id="UP000823860">
    <property type="component" value="Unassembled WGS sequence"/>
</dbReference>
<gene>
    <name evidence="2" type="ORF">H9785_07475</name>
</gene>
<dbReference type="SUPFAM" id="SSF50969">
    <property type="entry name" value="YVTN repeat-like/Quinoprotein amine dehydrogenase"/>
    <property type="match status" value="1"/>
</dbReference>
<protein>
    <recommendedName>
        <fullName evidence="4">YncE family protein</fullName>
    </recommendedName>
</protein>
<dbReference type="PROSITE" id="PS51257">
    <property type="entry name" value="PROKAR_LIPOPROTEIN"/>
    <property type="match status" value="1"/>
</dbReference>
<reference evidence="2" key="2">
    <citation type="submission" date="2021-04" db="EMBL/GenBank/DDBJ databases">
        <authorList>
            <person name="Gilroy R."/>
        </authorList>
    </citation>
    <scope>NUCLEOTIDE SEQUENCE</scope>
    <source>
        <strain evidence="2">ChiHecec1B25-7008</strain>
    </source>
</reference>
<feature type="signal peptide" evidence="1">
    <location>
        <begin position="1"/>
        <end position="22"/>
    </location>
</feature>
<dbReference type="InterPro" id="IPR011044">
    <property type="entry name" value="Quino_amine_DH_bsu"/>
</dbReference>
<dbReference type="EMBL" id="DWZE01000085">
    <property type="protein sequence ID" value="HJA83790.1"/>
    <property type="molecule type" value="Genomic_DNA"/>
</dbReference>
<dbReference type="InterPro" id="IPR031815">
    <property type="entry name" value="DUF5074"/>
</dbReference>
<organism evidence="2 3">
    <name type="scientific">Candidatus Bacteroides intestinavium</name>
    <dbReference type="NCBI Taxonomy" id="2838469"/>
    <lineage>
        <taxon>Bacteria</taxon>
        <taxon>Pseudomonadati</taxon>
        <taxon>Bacteroidota</taxon>
        <taxon>Bacteroidia</taxon>
        <taxon>Bacteroidales</taxon>
        <taxon>Bacteroidaceae</taxon>
        <taxon>Bacteroides</taxon>
    </lineage>
</organism>
<dbReference type="InterPro" id="IPR015943">
    <property type="entry name" value="WD40/YVTN_repeat-like_dom_sf"/>
</dbReference>